<keyword evidence="3" id="KW-0238">DNA-binding</keyword>
<dbReference type="PANTHER" id="PTHR21654">
    <property type="entry name" value="FI21293P1"/>
    <property type="match status" value="1"/>
</dbReference>
<reference evidence="8" key="1">
    <citation type="journal article" date="2023" name="Science">
        <title>Genome structures resolve the early diversification of teleost fishes.</title>
        <authorList>
            <person name="Parey E."/>
            <person name="Louis A."/>
            <person name="Montfort J."/>
            <person name="Bouchez O."/>
            <person name="Roques C."/>
            <person name="Iampietro C."/>
            <person name="Lluch J."/>
            <person name="Castinel A."/>
            <person name="Donnadieu C."/>
            <person name="Desvignes T."/>
            <person name="Floi Bucao C."/>
            <person name="Jouanno E."/>
            <person name="Wen M."/>
            <person name="Mejri S."/>
            <person name="Dirks R."/>
            <person name="Jansen H."/>
            <person name="Henkel C."/>
            <person name="Chen W.J."/>
            <person name="Zahm M."/>
            <person name="Cabau C."/>
            <person name="Klopp C."/>
            <person name="Thompson A.W."/>
            <person name="Robinson-Rechavi M."/>
            <person name="Braasch I."/>
            <person name="Lecointre G."/>
            <person name="Bobe J."/>
            <person name="Postlethwait J.H."/>
            <person name="Berthelot C."/>
            <person name="Roest Crollius H."/>
            <person name="Guiguen Y."/>
        </authorList>
    </citation>
    <scope>NUCLEOTIDE SEQUENCE</scope>
    <source>
        <strain evidence="8">WJC10195</strain>
    </source>
</reference>
<keyword evidence="2" id="KW-0805">Transcription regulation</keyword>
<keyword evidence="9" id="KW-1185">Reference proteome</keyword>
<evidence type="ECO:0000313" key="8">
    <source>
        <dbReference type="EMBL" id="KAJ8369279.1"/>
    </source>
</evidence>
<keyword evidence="4" id="KW-0804">Transcription</keyword>
<protein>
    <recommendedName>
        <fullName evidence="7">Myb/SANT-like DNA-binding domain-containing protein</fullName>
    </recommendedName>
</protein>
<gene>
    <name evidence="8" type="ORF">SKAU_G00093070</name>
</gene>
<evidence type="ECO:0000313" key="9">
    <source>
        <dbReference type="Proteomes" id="UP001152622"/>
    </source>
</evidence>
<feature type="compositionally biased region" description="Low complexity" evidence="6">
    <location>
        <begin position="149"/>
        <end position="169"/>
    </location>
</feature>
<comment type="caution">
    <text evidence="8">The sequence shown here is derived from an EMBL/GenBank/DDBJ whole genome shotgun (WGS) entry which is preliminary data.</text>
</comment>
<feature type="compositionally biased region" description="Basic and acidic residues" evidence="6">
    <location>
        <begin position="191"/>
        <end position="210"/>
    </location>
</feature>
<dbReference type="GO" id="GO:0003677">
    <property type="term" value="F:DNA binding"/>
    <property type="evidence" value="ECO:0007669"/>
    <property type="project" value="UniProtKB-KW"/>
</dbReference>
<proteinExistence type="predicted"/>
<evidence type="ECO:0000259" key="7">
    <source>
        <dbReference type="Pfam" id="PF13837"/>
    </source>
</evidence>
<evidence type="ECO:0000256" key="3">
    <source>
        <dbReference type="ARBA" id="ARBA00023125"/>
    </source>
</evidence>
<keyword evidence="5" id="KW-0539">Nucleus</keyword>
<evidence type="ECO:0000256" key="5">
    <source>
        <dbReference type="ARBA" id="ARBA00023242"/>
    </source>
</evidence>
<evidence type="ECO:0000256" key="6">
    <source>
        <dbReference type="SAM" id="MobiDB-lite"/>
    </source>
</evidence>
<organism evidence="8 9">
    <name type="scientific">Synaphobranchus kaupii</name>
    <name type="common">Kaup's arrowtooth eel</name>
    <dbReference type="NCBI Taxonomy" id="118154"/>
    <lineage>
        <taxon>Eukaryota</taxon>
        <taxon>Metazoa</taxon>
        <taxon>Chordata</taxon>
        <taxon>Craniata</taxon>
        <taxon>Vertebrata</taxon>
        <taxon>Euteleostomi</taxon>
        <taxon>Actinopterygii</taxon>
        <taxon>Neopterygii</taxon>
        <taxon>Teleostei</taxon>
        <taxon>Anguilliformes</taxon>
        <taxon>Synaphobranchidae</taxon>
        <taxon>Synaphobranchus</taxon>
    </lineage>
</organism>
<dbReference type="Pfam" id="PF13837">
    <property type="entry name" value="Myb_DNA-bind_4"/>
    <property type="match status" value="1"/>
</dbReference>
<dbReference type="EMBL" id="JAINUF010000003">
    <property type="protein sequence ID" value="KAJ8369279.1"/>
    <property type="molecule type" value="Genomic_DNA"/>
</dbReference>
<sequence length="223" mass="24806">MAANTGKKPSYKWTTEATRALIHFRATNEDSFRRSKQAPKKLWEQFIKEAGLLGKVEPQQAAKKWENLKTRYKELKNPKTGSGTDGGEETAATWQYYQDMHEVLGGRPSIDPPLLVASFTPDDPTTILLEIVDGPSNSTTTSAMVDGFSSSPTASTSASLMGLSSSMSPSSPPTSSPPKKKEKLNPIVEFLKAESEREQRRHEESEAKTEHFLRLFEQMVEKI</sequence>
<feature type="region of interest" description="Disordered" evidence="6">
    <location>
        <begin position="142"/>
        <end position="210"/>
    </location>
</feature>
<dbReference type="Gene3D" id="1.10.10.60">
    <property type="entry name" value="Homeodomain-like"/>
    <property type="match status" value="1"/>
</dbReference>
<dbReference type="AlphaFoldDB" id="A0A9Q1FWS8"/>
<name>A0A9Q1FWS8_SYNKA</name>
<dbReference type="GO" id="GO:0010468">
    <property type="term" value="P:regulation of gene expression"/>
    <property type="evidence" value="ECO:0007669"/>
    <property type="project" value="UniProtKB-ARBA"/>
</dbReference>
<dbReference type="Proteomes" id="UP001152622">
    <property type="component" value="Chromosome 3"/>
</dbReference>
<comment type="subcellular location">
    <subcellularLocation>
        <location evidence="1">Nucleus</location>
    </subcellularLocation>
</comment>
<evidence type="ECO:0000256" key="2">
    <source>
        <dbReference type="ARBA" id="ARBA00023015"/>
    </source>
</evidence>
<dbReference type="PANTHER" id="PTHR21654:SF84">
    <property type="entry name" value="SI:DKEY-66I24.7"/>
    <property type="match status" value="1"/>
</dbReference>
<accession>A0A9Q1FWS8</accession>
<dbReference type="OrthoDB" id="8933168at2759"/>
<evidence type="ECO:0000256" key="1">
    <source>
        <dbReference type="ARBA" id="ARBA00004123"/>
    </source>
</evidence>
<dbReference type="InterPro" id="IPR044822">
    <property type="entry name" value="Myb_DNA-bind_4"/>
</dbReference>
<evidence type="ECO:0000256" key="4">
    <source>
        <dbReference type="ARBA" id="ARBA00023163"/>
    </source>
</evidence>
<feature type="domain" description="Myb/SANT-like DNA-binding" evidence="7">
    <location>
        <begin position="11"/>
        <end position="103"/>
    </location>
</feature>
<dbReference type="GO" id="GO:0005634">
    <property type="term" value="C:nucleus"/>
    <property type="evidence" value="ECO:0007669"/>
    <property type="project" value="UniProtKB-SubCell"/>
</dbReference>